<organism evidence="9">
    <name type="scientific">Tunturiibacter psychrotolerans</name>
    <dbReference type="NCBI Taxonomy" id="3069686"/>
    <lineage>
        <taxon>Bacteria</taxon>
        <taxon>Pseudomonadati</taxon>
        <taxon>Acidobacteriota</taxon>
        <taxon>Terriglobia</taxon>
        <taxon>Terriglobales</taxon>
        <taxon>Acidobacteriaceae</taxon>
        <taxon>Tunturiibacter</taxon>
    </lineage>
</organism>
<comment type="similarity">
    <text evidence="2">Belongs to the type IB topoisomerase family.</text>
</comment>
<dbReference type="AlphaFoldDB" id="A0AAU7ZNA2"/>
<dbReference type="InterPro" id="IPR014711">
    <property type="entry name" value="TopoI_cat_a-hlx-sub_euk"/>
</dbReference>
<evidence type="ECO:0000256" key="1">
    <source>
        <dbReference type="ARBA" id="ARBA00000213"/>
    </source>
</evidence>
<dbReference type="GO" id="GO:0003677">
    <property type="term" value="F:DNA binding"/>
    <property type="evidence" value="ECO:0007669"/>
    <property type="project" value="UniProtKB-KW"/>
</dbReference>
<comment type="catalytic activity">
    <reaction evidence="1">
        <text>ATP-independent breakage of single-stranded DNA, followed by passage and rejoining.</text>
        <dbReference type="EC" id="5.6.2.1"/>
    </reaction>
</comment>
<keyword evidence="4" id="KW-0799">Topoisomerase</keyword>
<dbReference type="Gene3D" id="1.10.132.120">
    <property type="match status" value="1"/>
</dbReference>
<evidence type="ECO:0000259" key="8">
    <source>
        <dbReference type="Pfam" id="PF21338"/>
    </source>
</evidence>
<dbReference type="GO" id="GO:0003917">
    <property type="term" value="F:DNA topoisomerase type I (single strand cut, ATP-independent) activity"/>
    <property type="evidence" value="ECO:0007669"/>
    <property type="project" value="UniProtKB-EC"/>
</dbReference>
<dbReference type="Gene3D" id="3.30.66.10">
    <property type="entry name" value="DNA topoisomerase I domain"/>
    <property type="match status" value="1"/>
</dbReference>
<reference evidence="9" key="2">
    <citation type="journal article" date="2024" name="Environ. Microbiol.">
        <title>Genome analysis and description of Tunturibacter gen. nov. expands the diversity of Terriglobia in tundra soils.</title>
        <authorList>
            <person name="Messyasz A."/>
            <person name="Mannisto M.K."/>
            <person name="Kerkhof L.J."/>
            <person name="Haggblom M.M."/>
        </authorList>
    </citation>
    <scope>NUCLEOTIDE SEQUENCE</scope>
    <source>
        <strain evidence="9">X5P6</strain>
    </source>
</reference>
<dbReference type="Gene3D" id="3.90.15.10">
    <property type="entry name" value="Topoisomerase I, Chain A, domain 3"/>
    <property type="match status" value="1"/>
</dbReference>
<dbReference type="RefSeq" id="WP_353063187.1">
    <property type="nucleotide sequence ID" value="NZ_CP132942.1"/>
</dbReference>
<dbReference type="KEGG" id="tpsc:RBB77_18155"/>
<dbReference type="InterPro" id="IPR011010">
    <property type="entry name" value="DNA_brk_join_enz"/>
</dbReference>
<dbReference type="EMBL" id="CP132942">
    <property type="protein sequence ID" value="XCB32345.1"/>
    <property type="molecule type" value="Genomic_DNA"/>
</dbReference>
<name>A0AAU7ZNA2_9BACT</name>
<reference evidence="9" key="1">
    <citation type="submission" date="2023-08" db="EMBL/GenBank/DDBJ databases">
        <authorList>
            <person name="Messyasz A."/>
            <person name="Mannisto M.K."/>
            <person name="Kerkhof L.J."/>
            <person name="Haggblom M."/>
        </authorList>
    </citation>
    <scope>NUCLEOTIDE SEQUENCE</scope>
    <source>
        <strain evidence="9">X5P6</strain>
    </source>
</reference>
<accession>A0AAU7ZNA2</accession>
<feature type="domain" description="DNA topoisomerase I catalytic core eukaryotic-type" evidence="7">
    <location>
        <begin position="102"/>
        <end position="321"/>
    </location>
</feature>
<dbReference type="Pfam" id="PF21338">
    <property type="entry name" value="Top1B_N_bact"/>
    <property type="match status" value="1"/>
</dbReference>
<evidence type="ECO:0000256" key="4">
    <source>
        <dbReference type="ARBA" id="ARBA00023029"/>
    </source>
</evidence>
<evidence type="ECO:0000256" key="5">
    <source>
        <dbReference type="ARBA" id="ARBA00023125"/>
    </source>
</evidence>
<proteinExistence type="inferred from homology"/>
<evidence type="ECO:0000256" key="6">
    <source>
        <dbReference type="ARBA" id="ARBA00023235"/>
    </source>
</evidence>
<dbReference type="Pfam" id="PF01028">
    <property type="entry name" value="Topoisom_I"/>
    <property type="match status" value="1"/>
</dbReference>
<evidence type="ECO:0000256" key="3">
    <source>
        <dbReference type="ARBA" id="ARBA00012891"/>
    </source>
</evidence>
<dbReference type="InterPro" id="IPR049331">
    <property type="entry name" value="Top1B_N_bact"/>
</dbReference>
<dbReference type="InterPro" id="IPR035447">
    <property type="entry name" value="DNA_topo_I_N_sf"/>
</dbReference>
<dbReference type="InterPro" id="IPR001631">
    <property type="entry name" value="TopoI"/>
</dbReference>
<dbReference type="GO" id="GO:0006265">
    <property type="term" value="P:DNA topological change"/>
    <property type="evidence" value="ECO:0007669"/>
    <property type="project" value="InterPro"/>
</dbReference>
<keyword evidence="5" id="KW-0238">DNA-binding</keyword>
<dbReference type="PRINTS" id="PR00416">
    <property type="entry name" value="EUTPISMRASEI"/>
</dbReference>
<dbReference type="EC" id="5.6.2.1" evidence="3"/>
<evidence type="ECO:0000259" key="7">
    <source>
        <dbReference type="Pfam" id="PF01028"/>
    </source>
</evidence>
<dbReference type="SUPFAM" id="SSF56349">
    <property type="entry name" value="DNA breaking-rejoining enzymes"/>
    <property type="match status" value="1"/>
</dbReference>
<protein>
    <recommendedName>
        <fullName evidence="3">DNA topoisomerase</fullName>
        <ecNumber evidence="3">5.6.2.1</ecNumber>
    </recommendedName>
</protein>
<evidence type="ECO:0000313" key="9">
    <source>
        <dbReference type="EMBL" id="XCB32345.1"/>
    </source>
</evidence>
<dbReference type="SUPFAM" id="SSF55869">
    <property type="entry name" value="DNA topoisomerase I domain"/>
    <property type="match status" value="1"/>
</dbReference>
<dbReference type="PROSITE" id="PS52038">
    <property type="entry name" value="TOPO_IB_2"/>
    <property type="match status" value="1"/>
</dbReference>
<gene>
    <name evidence="9" type="ORF">RBB77_18155</name>
</gene>
<evidence type="ECO:0000256" key="2">
    <source>
        <dbReference type="ARBA" id="ARBA00006645"/>
    </source>
</evidence>
<keyword evidence="6" id="KW-0413">Isomerase</keyword>
<feature type="domain" description="DNA topoisomerase IB N-terminal" evidence="8">
    <location>
        <begin position="41"/>
        <end position="89"/>
    </location>
</feature>
<sequence length="358" mass="41027">MAKTMPHLEIVTDPVESAKSAGLRYVSDAKPGITRKRWRKGFRYFDAEGAQVRELETLARIKSLVIPPAWTDVWICTNPKGHLQATGRDARGRKQSRYHPRWREVRDETKYERMMAFGVALPTIRDRVEQDLARPALPREKILAAIVRLMETTLIRVGNIEYAKQNQSYGLTTMRGKHVRVDGSTITFKFQGKSGVRHAVDITDRRLAKIIQRCQDIPGYELFQYVDSEGEHHTIDSADVNDYLREATGQYFTAKDFRTWTGTVMACAKLQEFDVFESESEAKKNVVEIVKTVAARLGNTPSVCRKCYIHPLVIEAYMSGAFTKTRREQQSQESPRELQWEETVLMKLMQRVLKVAAA</sequence>
<dbReference type="InterPro" id="IPR013500">
    <property type="entry name" value="TopoI_cat_euk"/>
</dbReference>